<dbReference type="RefSeq" id="WP_135367109.1">
    <property type="nucleotide sequence ID" value="NZ_RKLX01000002.1"/>
</dbReference>
<comment type="caution">
    <text evidence="1">The sequence shown here is derived from an EMBL/GenBank/DDBJ whole genome shotgun (WGS) entry which is preliminary data.</text>
</comment>
<dbReference type="EMBL" id="RKLX01000002">
    <property type="protein sequence ID" value="TGD19961.1"/>
    <property type="molecule type" value="Genomic_DNA"/>
</dbReference>
<evidence type="ECO:0000313" key="1">
    <source>
        <dbReference type="EMBL" id="TGD19961.1"/>
    </source>
</evidence>
<accession>A0A4Z0JDD8</accession>
<evidence type="ECO:0000313" key="2">
    <source>
        <dbReference type="Proteomes" id="UP000297348"/>
    </source>
</evidence>
<proteinExistence type="predicted"/>
<sequence>MEKVYSPADAQRNLQRLLQEVKDGKAVRIEDQTTDAILVSEQQWAAVQKQLAAAAQHQTVQQREDLYKAWRWL</sequence>
<dbReference type="Proteomes" id="UP000297348">
    <property type="component" value="Unassembled WGS sequence"/>
</dbReference>
<gene>
    <name evidence="1" type="ORF">EGT51_01860</name>
</gene>
<dbReference type="AlphaFoldDB" id="A0A4Z0JDD8"/>
<evidence type="ECO:0008006" key="3">
    <source>
        <dbReference type="Google" id="ProtNLM"/>
    </source>
</evidence>
<name>A0A4Z0JDD8_9LACO</name>
<dbReference type="OrthoDB" id="2320895at2"/>
<keyword evidence="2" id="KW-1185">Reference proteome</keyword>
<protein>
    <recommendedName>
        <fullName evidence="3">Antitoxin</fullName>
    </recommendedName>
</protein>
<organism evidence="1 2">
    <name type="scientific">Levilactobacillus suantsaiihabitans</name>
    <dbReference type="NCBI Taxonomy" id="2487722"/>
    <lineage>
        <taxon>Bacteria</taxon>
        <taxon>Bacillati</taxon>
        <taxon>Bacillota</taxon>
        <taxon>Bacilli</taxon>
        <taxon>Lactobacillales</taxon>
        <taxon>Lactobacillaceae</taxon>
        <taxon>Levilactobacillus</taxon>
    </lineage>
</organism>
<reference evidence="1 2" key="1">
    <citation type="submission" date="2018-10" db="EMBL/GenBank/DDBJ databases">
        <title>Lactobacillus sp. R7 and Lactobacillus sp. R19 isolated from fermented mustard green product of Taiwan.</title>
        <authorList>
            <person name="Lin S.-T."/>
        </authorList>
    </citation>
    <scope>NUCLEOTIDE SEQUENCE [LARGE SCALE GENOMIC DNA]</scope>
    <source>
        <strain evidence="1 2">BCRC 81129</strain>
    </source>
</reference>
<dbReference type="Gene3D" id="3.40.1620.10">
    <property type="entry name" value="YefM-like domain"/>
    <property type="match status" value="1"/>
</dbReference>